<feature type="domain" description="Mur ligase central" evidence="17">
    <location>
        <begin position="115"/>
        <end position="297"/>
    </location>
</feature>
<feature type="domain" description="Mur ligase C-terminal" evidence="16">
    <location>
        <begin position="325"/>
        <end position="459"/>
    </location>
</feature>
<dbReference type="GO" id="GO:0005524">
    <property type="term" value="F:ATP binding"/>
    <property type="evidence" value="ECO:0007669"/>
    <property type="project" value="UniProtKB-KW"/>
</dbReference>
<evidence type="ECO:0000256" key="4">
    <source>
        <dbReference type="ARBA" id="ARBA00022490"/>
    </source>
</evidence>
<dbReference type="Gene3D" id="3.40.50.720">
    <property type="entry name" value="NAD(P)-binding Rossmann-like Domain"/>
    <property type="match status" value="1"/>
</dbReference>
<evidence type="ECO:0000259" key="16">
    <source>
        <dbReference type="Pfam" id="PF02875"/>
    </source>
</evidence>
<comment type="pathway">
    <text evidence="2">Cell wall biogenesis; peptidoglycan biosynthesis.</text>
</comment>
<dbReference type="GO" id="GO:0008360">
    <property type="term" value="P:regulation of cell shape"/>
    <property type="evidence" value="ECO:0007669"/>
    <property type="project" value="UniProtKB-KW"/>
</dbReference>
<dbReference type="Proteomes" id="UP000778951">
    <property type="component" value="Unassembled WGS sequence"/>
</dbReference>
<dbReference type="AlphaFoldDB" id="A0A968GHC0"/>
<evidence type="ECO:0000256" key="12">
    <source>
        <dbReference type="ARBA" id="ARBA00023316"/>
    </source>
</evidence>
<keyword evidence="5 18" id="KW-0436">Ligase</keyword>
<dbReference type="Pfam" id="PF02875">
    <property type="entry name" value="Mur_ligase_C"/>
    <property type="match status" value="1"/>
</dbReference>
<dbReference type="EMBL" id="JAATLM010000001">
    <property type="protein sequence ID" value="NIZ68999.1"/>
    <property type="molecule type" value="Genomic_DNA"/>
</dbReference>
<dbReference type="GO" id="GO:0051301">
    <property type="term" value="P:cell division"/>
    <property type="evidence" value="ECO:0007669"/>
    <property type="project" value="UniProtKB-KW"/>
</dbReference>
<dbReference type="Gene3D" id="3.90.190.20">
    <property type="entry name" value="Mur ligase, C-terminal domain"/>
    <property type="match status" value="1"/>
</dbReference>
<name>A0A968GHC0_9SPIO</name>
<dbReference type="PANTHER" id="PTHR43445">
    <property type="entry name" value="UDP-N-ACETYLMURAMATE--L-ALANINE LIGASE-RELATED"/>
    <property type="match status" value="1"/>
</dbReference>
<keyword evidence="11" id="KW-0131">Cell cycle</keyword>
<dbReference type="Gene3D" id="3.40.1190.10">
    <property type="entry name" value="Mur-like, catalytic domain"/>
    <property type="match status" value="1"/>
</dbReference>
<comment type="subcellular location">
    <subcellularLocation>
        <location evidence="1">Cytoplasm</location>
    </subcellularLocation>
</comment>
<dbReference type="InterPro" id="IPR050061">
    <property type="entry name" value="MurCDEF_pg_biosynth"/>
</dbReference>
<evidence type="ECO:0000256" key="3">
    <source>
        <dbReference type="ARBA" id="ARBA00012211"/>
    </source>
</evidence>
<evidence type="ECO:0000256" key="9">
    <source>
        <dbReference type="ARBA" id="ARBA00022960"/>
    </source>
</evidence>
<dbReference type="Pfam" id="PF08245">
    <property type="entry name" value="Mur_ligase_M"/>
    <property type="match status" value="1"/>
</dbReference>
<dbReference type="InterPro" id="IPR036615">
    <property type="entry name" value="Mur_ligase_C_dom_sf"/>
</dbReference>
<gene>
    <name evidence="18" type="primary">murC</name>
    <name evidence="18" type="ORF">HCT48_02050</name>
</gene>
<keyword evidence="6" id="KW-0132">Cell division</keyword>
<organism evidence="18 19">
    <name type="scientific">Entomospira culicis</name>
    <dbReference type="NCBI Taxonomy" id="2719989"/>
    <lineage>
        <taxon>Bacteria</taxon>
        <taxon>Pseudomonadati</taxon>
        <taxon>Spirochaetota</taxon>
        <taxon>Spirochaetia</taxon>
        <taxon>Spirochaetales</taxon>
        <taxon>Spirochaetaceae</taxon>
        <taxon>Entomospira</taxon>
    </lineage>
</organism>
<keyword evidence="19" id="KW-1185">Reference proteome</keyword>
<sequence>MDWANIERKRIHIVGIKGAGCAALAEILHHRGAHLSGSDNPENFYTSLMLDALKITIYHQFDQEHITKEIDLVIHSAAYNQRNVELARAVALGLSILSYPEALGKLSQQSYSIAVAGVHGKTTTTAMLGLIAKEQGWPATTLVGSLVGGFGNRATYCAGSEIFIAETCEYREHFMHFHPNAILLTAIEWDHQDYYKSPQQLRDAFFRFIQRLPNGGILLYNADDPEVMMVVAQVQEARQDLSYRSFGHLHSVDYALSHEAVAGEMNTFSLSGWVDSVAIPLAGKHNRANAGMALAMAREIALQRGIDFSGDRARQSMRSFHGLTRRLELVGYDKARNIIVLDDYAHHPTAIEKTILGLREFYPERRIILSFMSHTYSRTHALLADFARTIALADVVILHKIYASAREHKPENFSSQDLLTATEAEKVSDLYYIEEPLDALALLRTLLQPNDLFITMGAGDNFHLSHQLIKEWASW</sequence>
<accession>A0A968GHC0</accession>
<evidence type="ECO:0000256" key="1">
    <source>
        <dbReference type="ARBA" id="ARBA00004496"/>
    </source>
</evidence>
<comment type="catalytic activity">
    <reaction evidence="13">
        <text>UDP-N-acetyl-alpha-D-muramate + L-alanine + ATP = UDP-N-acetyl-alpha-D-muramoyl-L-alanine + ADP + phosphate + H(+)</text>
        <dbReference type="Rhea" id="RHEA:23372"/>
        <dbReference type="ChEBI" id="CHEBI:15378"/>
        <dbReference type="ChEBI" id="CHEBI:30616"/>
        <dbReference type="ChEBI" id="CHEBI:43474"/>
        <dbReference type="ChEBI" id="CHEBI:57972"/>
        <dbReference type="ChEBI" id="CHEBI:70757"/>
        <dbReference type="ChEBI" id="CHEBI:83898"/>
        <dbReference type="ChEBI" id="CHEBI:456216"/>
        <dbReference type="EC" id="6.3.2.8"/>
    </reaction>
</comment>
<dbReference type="GO" id="GO:0005737">
    <property type="term" value="C:cytoplasm"/>
    <property type="evidence" value="ECO:0007669"/>
    <property type="project" value="UniProtKB-SubCell"/>
</dbReference>
<keyword evidence="9" id="KW-0133">Cell shape</keyword>
<dbReference type="PANTHER" id="PTHR43445:SF3">
    <property type="entry name" value="UDP-N-ACETYLMURAMATE--L-ALANINE LIGASE"/>
    <property type="match status" value="1"/>
</dbReference>
<dbReference type="RefSeq" id="WP_167695108.1">
    <property type="nucleotide sequence ID" value="NZ_CP118181.1"/>
</dbReference>
<dbReference type="InterPro" id="IPR036565">
    <property type="entry name" value="Mur-like_cat_sf"/>
</dbReference>
<dbReference type="InterPro" id="IPR000713">
    <property type="entry name" value="Mur_ligase_N"/>
</dbReference>
<evidence type="ECO:0000256" key="6">
    <source>
        <dbReference type="ARBA" id="ARBA00022618"/>
    </source>
</evidence>
<evidence type="ECO:0000256" key="11">
    <source>
        <dbReference type="ARBA" id="ARBA00023306"/>
    </source>
</evidence>
<dbReference type="EC" id="6.3.2.8" evidence="3 14"/>
<evidence type="ECO:0000256" key="14">
    <source>
        <dbReference type="NCBIfam" id="TIGR01082"/>
    </source>
</evidence>
<dbReference type="GO" id="GO:0009252">
    <property type="term" value="P:peptidoglycan biosynthetic process"/>
    <property type="evidence" value="ECO:0007669"/>
    <property type="project" value="UniProtKB-UniRule"/>
</dbReference>
<evidence type="ECO:0000256" key="10">
    <source>
        <dbReference type="ARBA" id="ARBA00022984"/>
    </source>
</evidence>
<keyword evidence="8" id="KW-0067">ATP-binding</keyword>
<dbReference type="SUPFAM" id="SSF53623">
    <property type="entry name" value="MurD-like peptide ligases, catalytic domain"/>
    <property type="match status" value="1"/>
</dbReference>
<reference evidence="18" key="1">
    <citation type="submission" date="2020-03" db="EMBL/GenBank/DDBJ databases">
        <title>Spirochaetal bacteria isolated from arthropods constitute a novel genus Entomospira genus novum within the order Spirochaetales.</title>
        <authorList>
            <person name="Grana-Miraglia L."/>
            <person name="Sikutova S."/>
            <person name="Fingerle V."/>
            <person name="Sing A."/>
            <person name="Castillo-Ramirez S."/>
            <person name="Margos G."/>
            <person name="Rudolf I."/>
        </authorList>
    </citation>
    <scope>NUCLEOTIDE SEQUENCE</scope>
    <source>
        <strain evidence="18">BR149</strain>
    </source>
</reference>
<evidence type="ECO:0000259" key="17">
    <source>
        <dbReference type="Pfam" id="PF08245"/>
    </source>
</evidence>
<keyword evidence="10" id="KW-0573">Peptidoglycan synthesis</keyword>
<keyword evidence="4" id="KW-0963">Cytoplasm</keyword>
<evidence type="ECO:0000256" key="5">
    <source>
        <dbReference type="ARBA" id="ARBA00022598"/>
    </source>
</evidence>
<dbReference type="InterPro" id="IPR005758">
    <property type="entry name" value="UDP-N-AcMur_Ala_ligase_MurC"/>
</dbReference>
<dbReference type="GO" id="GO:0071555">
    <property type="term" value="P:cell wall organization"/>
    <property type="evidence" value="ECO:0007669"/>
    <property type="project" value="UniProtKB-KW"/>
</dbReference>
<dbReference type="InterPro" id="IPR004101">
    <property type="entry name" value="Mur_ligase_C"/>
</dbReference>
<evidence type="ECO:0000259" key="15">
    <source>
        <dbReference type="Pfam" id="PF01225"/>
    </source>
</evidence>
<dbReference type="GO" id="GO:0008763">
    <property type="term" value="F:UDP-N-acetylmuramate-L-alanine ligase activity"/>
    <property type="evidence" value="ECO:0007669"/>
    <property type="project" value="UniProtKB-UniRule"/>
</dbReference>
<feature type="domain" description="Mur ligase N-terminal catalytic" evidence="15">
    <location>
        <begin position="10"/>
        <end position="111"/>
    </location>
</feature>
<dbReference type="SUPFAM" id="SSF51984">
    <property type="entry name" value="MurCD N-terminal domain"/>
    <property type="match status" value="1"/>
</dbReference>
<keyword evidence="12" id="KW-0961">Cell wall biogenesis/degradation</keyword>
<evidence type="ECO:0000256" key="13">
    <source>
        <dbReference type="ARBA" id="ARBA00047833"/>
    </source>
</evidence>
<evidence type="ECO:0000256" key="2">
    <source>
        <dbReference type="ARBA" id="ARBA00004752"/>
    </source>
</evidence>
<evidence type="ECO:0000313" key="18">
    <source>
        <dbReference type="EMBL" id="NIZ68999.1"/>
    </source>
</evidence>
<dbReference type="SUPFAM" id="SSF53244">
    <property type="entry name" value="MurD-like peptide ligases, peptide-binding domain"/>
    <property type="match status" value="1"/>
</dbReference>
<evidence type="ECO:0000313" key="19">
    <source>
        <dbReference type="Proteomes" id="UP000778951"/>
    </source>
</evidence>
<comment type="caution">
    <text evidence="18">The sequence shown here is derived from an EMBL/GenBank/DDBJ whole genome shotgun (WGS) entry which is preliminary data.</text>
</comment>
<dbReference type="InterPro" id="IPR013221">
    <property type="entry name" value="Mur_ligase_cen"/>
</dbReference>
<evidence type="ECO:0000256" key="8">
    <source>
        <dbReference type="ARBA" id="ARBA00022840"/>
    </source>
</evidence>
<dbReference type="Pfam" id="PF01225">
    <property type="entry name" value="Mur_ligase"/>
    <property type="match status" value="1"/>
</dbReference>
<keyword evidence="7" id="KW-0547">Nucleotide-binding</keyword>
<dbReference type="NCBIfam" id="TIGR01082">
    <property type="entry name" value="murC"/>
    <property type="match status" value="1"/>
</dbReference>
<protein>
    <recommendedName>
        <fullName evidence="3 14">UDP-N-acetylmuramate--L-alanine ligase</fullName>
        <ecNumber evidence="3 14">6.3.2.8</ecNumber>
    </recommendedName>
</protein>
<proteinExistence type="predicted"/>
<evidence type="ECO:0000256" key="7">
    <source>
        <dbReference type="ARBA" id="ARBA00022741"/>
    </source>
</evidence>